<proteinExistence type="predicted"/>
<comment type="caution">
    <text evidence="3">The sequence shown here is derived from an EMBL/GenBank/DDBJ whole genome shotgun (WGS) entry which is preliminary data.</text>
</comment>
<protein>
    <submittedName>
        <fullName evidence="3">Uncharacterized protein</fullName>
    </submittedName>
</protein>
<reference evidence="3 4" key="1">
    <citation type="journal article" date="2014" name="Genome Biol. Evol.">
        <title>The genome of the myxosporean Thelohanellus kitauei shows adaptations to nutrient acquisition within its fish host.</title>
        <authorList>
            <person name="Yang Y."/>
            <person name="Xiong J."/>
            <person name="Zhou Z."/>
            <person name="Huo F."/>
            <person name="Miao W."/>
            <person name="Ran C."/>
            <person name="Liu Y."/>
            <person name="Zhang J."/>
            <person name="Feng J."/>
            <person name="Wang M."/>
            <person name="Wang M."/>
            <person name="Wang L."/>
            <person name="Yao B."/>
        </authorList>
    </citation>
    <scope>NUCLEOTIDE SEQUENCE [LARGE SCALE GENOMIC DNA]</scope>
    <source>
        <strain evidence="3">Wuqing</strain>
    </source>
</reference>
<keyword evidence="2" id="KW-0472">Membrane</keyword>
<feature type="transmembrane region" description="Helical" evidence="2">
    <location>
        <begin position="95"/>
        <end position="112"/>
    </location>
</feature>
<evidence type="ECO:0000256" key="1">
    <source>
        <dbReference type="SAM" id="MobiDB-lite"/>
    </source>
</evidence>
<keyword evidence="2" id="KW-1133">Transmembrane helix</keyword>
<sequence length="122" mass="13755">MFPKKEQTQTSVPKTAAKLPRSTPRARDQKKRLTALVTTTSSTPTVETSMSKSHKTISLTQFVKSEIKESETTIMFKQVSNKQIPKSDINSNVKSYSFIGCIIFVLVVMAFKSEIKRLKLNK</sequence>
<keyword evidence="4" id="KW-1185">Reference proteome</keyword>
<name>A0A0C2MJE2_THEKT</name>
<evidence type="ECO:0000313" key="4">
    <source>
        <dbReference type="Proteomes" id="UP000031668"/>
    </source>
</evidence>
<evidence type="ECO:0000313" key="3">
    <source>
        <dbReference type="EMBL" id="KII67266.1"/>
    </source>
</evidence>
<dbReference type="EMBL" id="JWZT01003251">
    <property type="protein sequence ID" value="KII67266.1"/>
    <property type="molecule type" value="Genomic_DNA"/>
</dbReference>
<dbReference type="Proteomes" id="UP000031668">
    <property type="component" value="Unassembled WGS sequence"/>
</dbReference>
<gene>
    <name evidence="3" type="ORF">RF11_07688</name>
</gene>
<feature type="region of interest" description="Disordered" evidence="1">
    <location>
        <begin position="1"/>
        <end position="31"/>
    </location>
</feature>
<accession>A0A0C2MJE2</accession>
<organism evidence="3 4">
    <name type="scientific">Thelohanellus kitauei</name>
    <name type="common">Myxosporean</name>
    <dbReference type="NCBI Taxonomy" id="669202"/>
    <lineage>
        <taxon>Eukaryota</taxon>
        <taxon>Metazoa</taxon>
        <taxon>Cnidaria</taxon>
        <taxon>Myxozoa</taxon>
        <taxon>Myxosporea</taxon>
        <taxon>Bivalvulida</taxon>
        <taxon>Platysporina</taxon>
        <taxon>Myxobolidae</taxon>
        <taxon>Thelohanellus</taxon>
    </lineage>
</organism>
<evidence type="ECO:0000256" key="2">
    <source>
        <dbReference type="SAM" id="Phobius"/>
    </source>
</evidence>
<keyword evidence="2" id="KW-0812">Transmembrane</keyword>
<dbReference type="AlphaFoldDB" id="A0A0C2MJE2"/>